<gene>
    <name evidence="1" type="ORF">QAD02_015920</name>
</gene>
<dbReference type="EMBL" id="CM056742">
    <property type="protein sequence ID" value="KAJ8680133.1"/>
    <property type="molecule type" value="Genomic_DNA"/>
</dbReference>
<proteinExistence type="predicted"/>
<name>A0ACC2PAM1_9HYME</name>
<evidence type="ECO:0000313" key="1">
    <source>
        <dbReference type="EMBL" id="KAJ8680133.1"/>
    </source>
</evidence>
<evidence type="ECO:0000313" key="2">
    <source>
        <dbReference type="Proteomes" id="UP001239111"/>
    </source>
</evidence>
<dbReference type="Proteomes" id="UP001239111">
    <property type="component" value="Chromosome 2"/>
</dbReference>
<reference evidence="1" key="1">
    <citation type="submission" date="2023-04" db="EMBL/GenBank/DDBJ databases">
        <title>A chromosome-level genome assembly of the parasitoid wasp Eretmocerus hayati.</title>
        <authorList>
            <person name="Zhong Y."/>
            <person name="Liu S."/>
            <person name="Liu Y."/>
        </authorList>
    </citation>
    <scope>NUCLEOTIDE SEQUENCE</scope>
    <source>
        <strain evidence="1">ZJU_SS_LIU_2023</strain>
    </source>
</reference>
<keyword evidence="2" id="KW-1185">Reference proteome</keyword>
<accession>A0ACC2PAM1</accession>
<organism evidence="1 2">
    <name type="scientific">Eretmocerus hayati</name>
    <dbReference type="NCBI Taxonomy" id="131215"/>
    <lineage>
        <taxon>Eukaryota</taxon>
        <taxon>Metazoa</taxon>
        <taxon>Ecdysozoa</taxon>
        <taxon>Arthropoda</taxon>
        <taxon>Hexapoda</taxon>
        <taxon>Insecta</taxon>
        <taxon>Pterygota</taxon>
        <taxon>Neoptera</taxon>
        <taxon>Endopterygota</taxon>
        <taxon>Hymenoptera</taxon>
        <taxon>Apocrita</taxon>
        <taxon>Proctotrupomorpha</taxon>
        <taxon>Chalcidoidea</taxon>
        <taxon>Aphelinidae</taxon>
        <taxon>Aphelininae</taxon>
        <taxon>Eretmocerus</taxon>
    </lineage>
</organism>
<protein>
    <submittedName>
        <fullName evidence="1">Uncharacterized protein</fullName>
    </submittedName>
</protein>
<comment type="caution">
    <text evidence="1">The sequence shown here is derived from an EMBL/GenBank/DDBJ whole genome shotgun (WGS) entry which is preliminary data.</text>
</comment>
<sequence>MTISDADKLKVNIASRRNSILDELDENQNELRILHCPKPSLDVSSPYKAPVGVNPFHVGTKKIRKFSTGGSKLVFIWPRRSSHQARMPSLLVPVFRLLLMGLVWLDTLHLWPGEFMPNQLPPTLPPPLPPVKCNVIEPRWSDNS</sequence>